<keyword evidence="3" id="KW-0238">DNA-binding</keyword>
<dbReference type="GO" id="GO:0003677">
    <property type="term" value="F:DNA binding"/>
    <property type="evidence" value="ECO:0007669"/>
    <property type="project" value="UniProtKB-KW"/>
</dbReference>
<dbReference type="InterPro" id="IPR036388">
    <property type="entry name" value="WH-like_DNA-bd_sf"/>
</dbReference>
<dbReference type="GO" id="GO:0003700">
    <property type="term" value="F:DNA-binding transcription factor activity"/>
    <property type="evidence" value="ECO:0007669"/>
    <property type="project" value="InterPro"/>
</dbReference>
<dbReference type="SUPFAM" id="SSF46785">
    <property type="entry name" value="Winged helix' DNA-binding domain"/>
    <property type="match status" value="1"/>
</dbReference>
<evidence type="ECO:0000313" key="6">
    <source>
        <dbReference type="EMBL" id="SFV72731.1"/>
    </source>
</evidence>
<evidence type="ECO:0000256" key="1">
    <source>
        <dbReference type="ARBA" id="ARBA00022491"/>
    </source>
</evidence>
<sequence length="253" mass="28061">MTKTTERHQALLHMLNARGYATIDELTKCFSVTPQTIRKDINTLAGQGKVQRFHGGVGMPLSTENILYEQRKKLFLPEKKAIAQMLAKHIPDGASICINLGTTTEEVAHALLGHTNLRVLTNNLNVAAIMARNPNFDVVVAGGTVRHHDHGIIGPSAENFIREFRVDYGIIGISGIDQDGNMLDFDYREVSVARTIIECSRRVFLATDNSKFGRSAMVRVANVCDIEAVFSNGPLEEPWQRMLQEAGTELYLV</sequence>
<name>A0A1K1LDD8_9BACT</name>
<protein>
    <submittedName>
        <fullName evidence="6">Glycerol-3-phosphate regulon repressor, DeoR family</fullName>
    </submittedName>
</protein>
<dbReference type="EMBL" id="LT630450">
    <property type="protein sequence ID" value="SFV72731.1"/>
    <property type="molecule type" value="Genomic_DNA"/>
</dbReference>
<dbReference type="Gene3D" id="3.30.750.70">
    <property type="entry name" value="4-hydroxybutyrate coenzyme like domains"/>
    <property type="match status" value="1"/>
</dbReference>
<dbReference type="Pfam" id="PF08220">
    <property type="entry name" value="HTH_DeoR"/>
    <property type="match status" value="1"/>
</dbReference>
<evidence type="ECO:0000256" key="3">
    <source>
        <dbReference type="ARBA" id="ARBA00023125"/>
    </source>
</evidence>
<dbReference type="PROSITE" id="PS51000">
    <property type="entry name" value="HTH_DEOR_2"/>
    <property type="match status" value="1"/>
</dbReference>
<evidence type="ECO:0000259" key="5">
    <source>
        <dbReference type="PROSITE" id="PS51000"/>
    </source>
</evidence>
<organism evidence="6 7">
    <name type="scientific">Desulfovibrio piger</name>
    <dbReference type="NCBI Taxonomy" id="901"/>
    <lineage>
        <taxon>Bacteria</taxon>
        <taxon>Pseudomonadati</taxon>
        <taxon>Thermodesulfobacteriota</taxon>
        <taxon>Desulfovibrionia</taxon>
        <taxon>Desulfovibrionales</taxon>
        <taxon>Desulfovibrionaceae</taxon>
        <taxon>Desulfovibrio</taxon>
    </lineage>
</organism>
<dbReference type="Pfam" id="PF00455">
    <property type="entry name" value="DeoRC"/>
    <property type="match status" value="1"/>
</dbReference>
<keyword evidence="2" id="KW-0805">Transcription regulation</keyword>
<dbReference type="InterPro" id="IPR014036">
    <property type="entry name" value="DeoR-like_C"/>
</dbReference>
<dbReference type="OrthoDB" id="9814815at2"/>
<dbReference type="Gene3D" id="1.10.10.10">
    <property type="entry name" value="Winged helix-like DNA-binding domain superfamily/Winged helix DNA-binding domain"/>
    <property type="match status" value="1"/>
</dbReference>
<dbReference type="InterPro" id="IPR037171">
    <property type="entry name" value="NagB/RpiA_transferase-like"/>
</dbReference>
<dbReference type="InterPro" id="IPR001034">
    <property type="entry name" value="DeoR_HTH"/>
</dbReference>
<dbReference type="SUPFAM" id="SSF100950">
    <property type="entry name" value="NagB/RpiA/CoA transferase-like"/>
    <property type="match status" value="1"/>
</dbReference>
<reference evidence="7" key="1">
    <citation type="submission" date="2016-10" db="EMBL/GenBank/DDBJ databases">
        <authorList>
            <person name="Wegmann U."/>
        </authorList>
    </citation>
    <scope>NUCLEOTIDE SEQUENCE [LARGE SCALE GENOMIC DNA]</scope>
</reference>
<keyword evidence="7" id="KW-1185">Reference proteome</keyword>
<dbReference type="RefSeq" id="WP_072333538.1">
    <property type="nucleotide sequence ID" value="NZ_CALJDE010000061.1"/>
</dbReference>
<dbReference type="KEGG" id="dpg:DESPIGER_0859"/>
<accession>A0A1K1LDD8</accession>
<keyword evidence="4" id="KW-0804">Transcription</keyword>
<evidence type="ECO:0000256" key="4">
    <source>
        <dbReference type="ARBA" id="ARBA00023163"/>
    </source>
</evidence>
<dbReference type="Proteomes" id="UP000186323">
    <property type="component" value="Chromosome I"/>
</dbReference>
<dbReference type="PANTHER" id="PTHR30363:SF4">
    <property type="entry name" value="GLYCEROL-3-PHOSPHATE REGULON REPRESSOR"/>
    <property type="match status" value="1"/>
</dbReference>
<dbReference type="SMART" id="SM01134">
    <property type="entry name" value="DeoRC"/>
    <property type="match status" value="1"/>
</dbReference>
<dbReference type="InterPro" id="IPR018356">
    <property type="entry name" value="Tscrpt_reg_HTH_DeoR_CS"/>
</dbReference>
<feature type="domain" description="HTH deoR-type" evidence="5">
    <location>
        <begin position="4"/>
        <end position="59"/>
    </location>
</feature>
<dbReference type="InterPro" id="IPR036390">
    <property type="entry name" value="WH_DNA-bd_sf"/>
</dbReference>
<dbReference type="PROSITE" id="PS00894">
    <property type="entry name" value="HTH_DEOR_1"/>
    <property type="match status" value="1"/>
</dbReference>
<dbReference type="InterPro" id="IPR050313">
    <property type="entry name" value="Carb_Metab_HTH_regulators"/>
</dbReference>
<gene>
    <name evidence="6" type="ORF">DESPIGER_0859</name>
</gene>
<evidence type="ECO:0000313" key="7">
    <source>
        <dbReference type="Proteomes" id="UP000186323"/>
    </source>
</evidence>
<dbReference type="PANTHER" id="PTHR30363">
    <property type="entry name" value="HTH-TYPE TRANSCRIPTIONAL REGULATOR SRLR-RELATED"/>
    <property type="match status" value="1"/>
</dbReference>
<dbReference type="PRINTS" id="PR00037">
    <property type="entry name" value="HTHLACR"/>
</dbReference>
<dbReference type="SMART" id="SM00420">
    <property type="entry name" value="HTH_DEOR"/>
    <property type="match status" value="1"/>
</dbReference>
<evidence type="ECO:0000256" key="2">
    <source>
        <dbReference type="ARBA" id="ARBA00023015"/>
    </source>
</evidence>
<proteinExistence type="predicted"/>
<keyword evidence="1" id="KW-0678">Repressor</keyword>
<dbReference type="AlphaFoldDB" id="A0A1K1LDD8"/>